<evidence type="ECO:0000313" key="4">
    <source>
        <dbReference type="Proteomes" id="UP000295431"/>
    </source>
</evidence>
<dbReference type="SMART" id="SM00530">
    <property type="entry name" value="HTH_XRE"/>
    <property type="match status" value="1"/>
</dbReference>
<accession>A0A4R4NRF8</accession>
<dbReference type="AlphaFoldDB" id="A0A4R4NRF8"/>
<organism evidence="3 4">
    <name type="scientific">Actinomadura bangladeshensis</name>
    <dbReference type="NCBI Taxonomy" id="453573"/>
    <lineage>
        <taxon>Bacteria</taxon>
        <taxon>Bacillati</taxon>
        <taxon>Actinomycetota</taxon>
        <taxon>Actinomycetes</taxon>
        <taxon>Streptosporangiales</taxon>
        <taxon>Thermomonosporaceae</taxon>
        <taxon>Actinomadura</taxon>
    </lineage>
</organism>
<feature type="compositionally biased region" description="Basic residues" evidence="1">
    <location>
        <begin position="102"/>
        <end position="112"/>
    </location>
</feature>
<reference evidence="3 4" key="1">
    <citation type="submission" date="2019-03" db="EMBL/GenBank/DDBJ databases">
        <title>Draft genome sequences of novel Actinobacteria.</title>
        <authorList>
            <person name="Sahin N."/>
            <person name="Ay H."/>
            <person name="Saygin H."/>
        </authorList>
    </citation>
    <scope>NUCLEOTIDE SEQUENCE [LARGE SCALE GENOMIC DNA]</scope>
    <source>
        <strain evidence="3 4">DSM 45347</strain>
    </source>
</reference>
<name>A0A4R4NRF8_9ACTN</name>
<dbReference type="InterPro" id="IPR001387">
    <property type="entry name" value="Cro/C1-type_HTH"/>
</dbReference>
<dbReference type="Gene3D" id="1.10.260.40">
    <property type="entry name" value="lambda repressor-like DNA-binding domains"/>
    <property type="match status" value="1"/>
</dbReference>
<evidence type="ECO:0000259" key="2">
    <source>
        <dbReference type="SMART" id="SM00530"/>
    </source>
</evidence>
<dbReference type="CDD" id="cd00093">
    <property type="entry name" value="HTH_XRE"/>
    <property type="match status" value="1"/>
</dbReference>
<protein>
    <submittedName>
        <fullName evidence="3">XRE family transcriptional regulator</fullName>
    </submittedName>
</protein>
<feature type="compositionally biased region" description="Low complexity" evidence="1">
    <location>
        <begin position="136"/>
        <end position="156"/>
    </location>
</feature>
<dbReference type="Proteomes" id="UP000295431">
    <property type="component" value="Unassembled WGS sequence"/>
</dbReference>
<gene>
    <name evidence="3" type="ORF">E1284_24650</name>
</gene>
<dbReference type="SUPFAM" id="SSF47413">
    <property type="entry name" value="lambda repressor-like DNA-binding domains"/>
    <property type="match status" value="1"/>
</dbReference>
<proteinExistence type="predicted"/>
<keyword evidence="4" id="KW-1185">Reference proteome</keyword>
<evidence type="ECO:0000313" key="3">
    <source>
        <dbReference type="EMBL" id="TDC12211.1"/>
    </source>
</evidence>
<feature type="region of interest" description="Disordered" evidence="1">
    <location>
        <begin position="93"/>
        <end position="188"/>
    </location>
</feature>
<feature type="compositionally biased region" description="Low complexity" evidence="1">
    <location>
        <begin position="1"/>
        <end position="17"/>
    </location>
</feature>
<sequence>MGVSPAAARAATSPRTSQQDATRRCQSTIAASCSSLAASIRRAPRRPGSIAHQLPVALPCQCTTCFGIGGETRTGTWSTRVPAITMTRSWRWRSAAHAAGRPTRHAPTRLRLRPGDGTASASPPMPGRGRPGRRGGTPSRGSRRAAPSASPAPSSSVPCSQPDSVSGEAPEPPAFARRPGPSSCPETPCDLHSTATGCSVEGTVRWPPVRAAKGNGPTRGETGAVMTTFGEKLRDLMAERRISQRKLAGLVPCDDGHLSKIANDRKRPSPELANRLDELLEANGTLAALKPERPSSAGDGVMELAAWLETTNIGDSAVGHLETAIRRLAHDYARQPPLAVLCEARALQEQVWATLRGGRQRIAQTRAMLRVSAELFALISLLAGDIGRYRLADAYGCAAWVCAHEADSDTARATVRCAQSKTARWEGRYADAADLARQGFELAPAGMRGRILLAVSEATAQQARGDIPAAKEAMRRAQHARDSCSAANEGADAWSCTRARQAAYSLQVGLGARDPGEMLRSVGEADDAWADGDQWVYGTWAQVRIGAALAHVMTGETEEASVELAEVFTLATEYRVVTITGRMNEIGHRLGHSRYKGDVRAAELREKIRAFQAGSLEYEAVPMPEVR</sequence>
<dbReference type="InterPro" id="IPR010982">
    <property type="entry name" value="Lambda_DNA-bd_dom_sf"/>
</dbReference>
<comment type="caution">
    <text evidence="3">The sequence shown here is derived from an EMBL/GenBank/DDBJ whole genome shotgun (WGS) entry which is preliminary data.</text>
</comment>
<evidence type="ECO:0000256" key="1">
    <source>
        <dbReference type="SAM" id="MobiDB-lite"/>
    </source>
</evidence>
<dbReference type="GO" id="GO:0003677">
    <property type="term" value="F:DNA binding"/>
    <property type="evidence" value="ECO:0007669"/>
    <property type="project" value="InterPro"/>
</dbReference>
<dbReference type="Pfam" id="PF13560">
    <property type="entry name" value="HTH_31"/>
    <property type="match status" value="1"/>
</dbReference>
<dbReference type="EMBL" id="SMJW01000139">
    <property type="protein sequence ID" value="TDC12211.1"/>
    <property type="molecule type" value="Genomic_DNA"/>
</dbReference>
<feature type="domain" description="HTH cro/C1-type" evidence="2">
    <location>
        <begin position="232"/>
        <end position="287"/>
    </location>
</feature>
<dbReference type="OrthoDB" id="3688515at2"/>
<feature type="region of interest" description="Disordered" evidence="1">
    <location>
        <begin position="1"/>
        <end position="23"/>
    </location>
</feature>